<dbReference type="InterPro" id="IPR052523">
    <property type="entry name" value="Trichothecene_AcTrans"/>
</dbReference>
<keyword evidence="3" id="KW-1185">Reference proteome</keyword>
<feature type="domain" description="N-acetyltransferase" evidence="1">
    <location>
        <begin position="19"/>
        <end position="213"/>
    </location>
</feature>
<dbReference type="InterPro" id="IPR016181">
    <property type="entry name" value="Acyl_CoA_acyltransferase"/>
</dbReference>
<sequence length="221" mass="25398">MATTTQTTTTTHLADPTRYNIRPAQPSDFEAMTTVFYASFTGPFWSYLIPNDATHQAWWDESWALSHANPTDRQFVVEDLENNKEIVAFSRWMLPQDDGNQERKWPELKEEDWDMPLMGAFFGGMEENRKEIMGERKHWMCELLGTHASHQNRGIAASLLKWGTDQADKDGLETYLDGSAKGQPYYIKRHGFKADKEIPIPDHEAYGSYKYVSMVRPPQGG</sequence>
<evidence type="ECO:0000313" key="3">
    <source>
        <dbReference type="Proteomes" id="UP001305779"/>
    </source>
</evidence>
<accession>A0ABR0E9G5</accession>
<comment type="caution">
    <text evidence="2">The sequence shown here is derived from an EMBL/GenBank/DDBJ whole genome shotgun (WGS) entry which is preliminary data.</text>
</comment>
<dbReference type="PROSITE" id="PS51186">
    <property type="entry name" value="GNAT"/>
    <property type="match status" value="1"/>
</dbReference>
<dbReference type="EMBL" id="JAXOVC010000008">
    <property type="protein sequence ID" value="KAK4498057.1"/>
    <property type="molecule type" value="Genomic_DNA"/>
</dbReference>
<dbReference type="PANTHER" id="PTHR42791">
    <property type="entry name" value="GNAT FAMILY ACETYLTRANSFERASE"/>
    <property type="match status" value="1"/>
</dbReference>
<name>A0ABR0E9G5_ZASCE</name>
<evidence type="ECO:0000259" key="1">
    <source>
        <dbReference type="PROSITE" id="PS51186"/>
    </source>
</evidence>
<dbReference type="InterPro" id="IPR000182">
    <property type="entry name" value="GNAT_dom"/>
</dbReference>
<dbReference type="Pfam" id="PF00583">
    <property type="entry name" value="Acetyltransf_1"/>
    <property type="match status" value="1"/>
</dbReference>
<gene>
    <name evidence="2" type="ORF">PRZ48_010713</name>
</gene>
<reference evidence="2 3" key="1">
    <citation type="journal article" date="2023" name="G3 (Bethesda)">
        <title>A chromosome-level genome assembly of Zasmidium syzygii isolated from banana leaves.</title>
        <authorList>
            <person name="van Westerhoven A.C."/>
            <person name="Mehrabi R."/>
            <person name="Talebi R."/>
            <person name="Steentjes M.B.F."/>
            <person name="Corcolon B."/>
            <person name="Chong P.A."/>
            <person name="Kema G.H.J."/>
            <person name="Seidl M.F."/>
        </authorList>
    </citation>
    <scope>NUCLEOTIDE SEQUENCE [LARGE SCALE GENOMIC DNA]</scope>
    <source>
        <strain evidence="2 3">P124</strain>
    </source>
</reference>
<protein>
    <recommendedName>
        <fullName evidence="1">N-acetyltransferase domain-containing protein</fullName>
    </recommendedName>
</protein>
<evidence type="ECO:0000313" key="2">
    <source>
        <dbReference type="EMBL" id="KAK4498057.1"/>
    </source>
</evidence>
<dbReference type="SUPFAM" id="SSF55729">
    <property type="entry name" value="Acyl-CoA N-acyltransferases (Nat)"/>
    <property type="match status" value="1"/>
</dbReference>
<dbReference type="Proteomes" id="UP001305779">
    <property type="component" value="Unassembled WGS sequence"/>
</dbReference>
<organism evidence="2 3">
    <name type="scientific">Zasmidium cellare</name>
    <name type="common">Wine cellar mold</name>
    <name type="synonym">Racodium cellare</name>
    <dbReference type="NCBI Taxonomy" id="395010"/>
    <lineage>
        <taxon>Eukaryota</taxon>
        <taxon>Fungi</taxon>
        <taxon>Dikarya</taxon>
        <taxon>Ascomycota</taxon>
        <taxon>Pezizomycotina</taxon>
        <taxon>Dothideomycetes</taxon>
        <taxon>Dothideomycetidae</taxon>
        <taxon>Mycosphaerellales</taxon>
        <taxon>Mycosphaerellaceae</taxon>
        <taxon>Zasmidium</taxon>
    </lineage>
</organism>
<dbReference type="PANTHER" id="PTHR42791:SF2">
    <property type="entry name" value="N-ACETYLTRANSFERASE DOMAIN-CONTAINING PROTEIN"/>
    <property type="match status" value="1"/>
</dbReference>
<dbReference type="Gene3D" id="3.40.630.30">
    <property type="match status" value="1"/>
</dbReference>
<proteinExistence type="predicted"/>